<evidence type="ECO:0000313" key="10">
    <source>
        <dbReference type="Ensembl" id="ENSRBIP00000039255.1"/>
    </source>
</evidence>
<accession>A0A2K6MTZ6</accession>
<keyword evidence="7" id="KW-0333">Golgi apparatus</keyword>
<dbReference type="Proteomes" id="UP000233180">
    <property type="component" value="Unassembled WGS sequence"/>
</dbReference>
<dbReference type="InterPro" id="IPR051523">
    <property type="entry name" value="KISH_domain"/>
</dbReference>
<evidence type="ECO:0000256" key="3">
    <source>
        <dbReference type="ARBA" id="ARBA00008961"/>
    </source>
</evidence>
<dbReference type="Ensembl" id="ENSRBIT00000063278.1">
    <property type="protein sequence ID" value="ENSRBIP00000039255.1"/>
    <property type="gene ID" value="ENSRBIG00000043077.1"/>
</dbReference>
<evidence type="ECO:0000256" key="1">
    <source>
        <dbReference type="ARBA" id="ARBA00002154"/>
    </source>
</evidence>
<dbReference type="InterPro" id="IPR009653">
    <property type="entry name" value="Ksh1"/>
</dbReference>
<dbReference type="STRING" id="61621.ENSRBIP00000039255"/>
<feature type="transmembrane region" description="Helical" evidence="9">
    <location>
        <begin position="6"/>
        <end position="23"/>
    </location>
</feature>
<keyword evidence="6 9" id="KW-1133">Transmembrane helix</keyword>
<dbReference type="PANTHER" id="PTHR13229">
    <property type="entry name" value="PROTEIN KISH-A"/>
    <property type="match status" value="1"/>
</dbReference>
<dbReference type="OMA" id="ICSCTYV"/>
<keyword evidence="11" id="KW-1185">Reference proteome</keyword>
<evidence type="ECO:0000256" key="9">
    <source>
        <dbReference type="RuleBase" id="RU910717"/>
    </source>
</evidence>
<evidence type="ECO:0000256" key="7">
    <source>
        <dbReference type="ARBA" id="ARBA00023034"/>
    </source>
</evidence>
<sequence>SAIFNFQSLLTVILLLICTCAYIRSLAPSLLDRNKTGLLGIFWKCARIGKCL</sequence>
<evidence type="ECO:0000256" key="2">
    <source>
        <dbReference type="ARBA" id="ARBA00004614"/>
    </source>
</evidence>
<dbReference type="AlphaFoldDB" id="A0A2K6MTZ6"/>
<dbReference type="GO" id="GO:0000139">
    <property type="term" value="C:Golgi membrane"/>
    <property type="evidence" value="ECO:0007669"/>
    <property type="project" value="UniProtKB-SubCell"/>
</dbReference>
<dbReference type="Pfam" id="PF06842">
    <property type="entry name" value="DUF1242"/>
    <property type="match status" value="1"/>
</dbReference>
<dbReference type="GeneTree" id="ENSGT00940000155186"/>
<name>A0A2K6MTZ6_RHIBE</name>
<comment type="function">
    <text evidence="1 9">Involved in the early part of the secretory pathway.</text>
</comment>
<evidence type="ECO:0000313" key="11">
    <source>
        <dbReference type="Proteomes" id="UP000233180"/>
    </source>
</evidence>
<reference evidence="10" key="2">
    <citation type="submission" date="2025-08" db="UniProtKB">
        <authorList>
            <consortium name="Ensembl"/>
        </authorList>
    </citation>
    <scope>IDENTIFICATION</scope>
</reference>
<reference evidence="10 11" key="1">
    <citation type="submission" date="2016-06" db="EMBL/GenBank/DDBJ databases">
        <title>Genome of Rhinopithecus bieti.</title>
        <authorList>
            <person name="Wu"/>
            <person name="C.-I. and Zhang"/>
            <person name="Y."/>
        </authorList>
    </citation>
    <scope>NUCLEOTIDE SEQUENCE</scope>
</reference>
<keyword evidence="4 9" id="KW-0812">Transmembrane</keyword>
<evidence type="ECO:0000256" key="6">
    <source>
        <dbReference type="ARBA" id="ARBA00022989"/>
    </source>
</evidence>
<organism evidence="10 11">
    <name type="scientific">Rhinopithecus bieti</name>
    <name type="common">Black snub-nosed monkey</name>
    <name type="synonym">Pygathrix bieti</name>
    <dbReference type="NCBI Taxonomy" id="61621"/>
    <lineage>
        <taxon>Eukaryota</taxon>
        <taxon>Metazoa</taxon>
        <taxon>Chordata</taxon>
        <taxon>Craniata</taxon>
        <taxon>Vertebrata</taxon>
        <taxon>Euteleostomi</taxon>
        <taxon>Mammalia</taxon>
        <taxon>Eutheria</taxon>
        <taxon>Euarchontoglires</taxon>
        <taxon>Primates</taxon>
        <taxon>Haplorrhini</taxon>
        <taxon>Catarrhini</taxon>
        <taxon>Cercopithecidae</taxon>
        <taxon>Colobinae</taxon>
        <taxon>Rhinopithecus</taxon>
    </lineage>
</organism>
<keyword evidence="5" id="KW-0732">Signal</keyword>
<comment type="similarity">
    <text evidence="3 9">Belongs to the KISH family.</text>
</comment>
<reference evidence="10" key="3">
    <citation type="submission" date="2025-09" db="UniProtKB">
        <authorList>
            <consortium name="Ensembl"/>
        </authorList>
    </citation>
    <scope>IDENTIFICATION</scope>
</reference>
<evidence type="ECO:0000256" key="5">
    <source>
        <dbReference type="ARBA" id="ARBA00022729"/>
    </source>
</evidence>
<keyword evidence="8 9" id="KW-0472">Membrane</keyword>
<evidence type="ECO:0000256" key="8">
    <source>
        <dbReference type="ARBA" id="ARBA00023136"/>
    </source>
</evidence>
<protein>
    <recommendedName>
        <fullName evidence="9">Protein kish</fullName>
    </recommendedName>
</protein>
<comment type="subcellular location">
    <subcellularLocation>
        <location evidence="2">Golgi apparatus membrane</location>
        <topology evidence="2">Single-pass type I membrane protein</topology>
    </subcellularLocation>
</comment>
<evidence type="ECO:0000256" key="4">
    <source>
        <dbReference type="ARBA" id="ARBA00022692"/>
    </source>
</evidence>
<proteinExistence type="inferred from homology"/>